<sequence length="150" mass="16776">MYLANEASVKANSLSVERLSALSNPSTLAAIADAENAPQLKALATKVNLTKLFDTIDRAEVFETVDPKLKLHNSNYLEAWTNLPEHIEALREVLTDVCREAYCYSMHTVYIDGDVIGETEGYDDSELTRSYLCEQIQELVRLSIKYSGLV</sequence>
<organism evidence="1">
    <name type="scientific">Siphoviridae sp. ctXOZ1</name>
    <dbReference type="NCBI Taxonomy" id="2823585"/>
    <lineage>
        <taxon>Viruses</taxon>
        <taxon>Duplodnaviria</taxon>
        <taxon>Heunggongvirae</taxon>
        <taxon>Uroviricota</taxon>
        <taxon>Caudoviricetes</taxon>
    </lineage>
</organism>
<dbReference type="EMBL" id="BK014672">
    <property type="protein sequence ID" value="DAD67243.1"/>
    <property type="molecule type" value="Genomic_DNA"/>
</dbReference>
<accession>A0A8S5LBL3</accession>
<evidence type="ECO:0000313" key="1">
    <source>
        <dbReference type="EMBL" id="DAD67243.1"/>
    </source>
</evidence>
<proteinExistence type="predicted"/>
<protein>
    <submittedName>
        <fullName evidence="1">Uncharacterized protein</fullName>
    </submittedName>
</protein>
<name>A0A8S5LBL3_9CAUD</name>
<reference evidence="1" key="1">
    <citation type="journal article" date="2021" name="Proc. Natl. Acad. Sci. U.S.A.">
        <title>A Catalog of Tens of Thousands of Viruses from Human Metagenomes Reveals Hidden Associations with Chronic Diseases.</title>
        <authorList>
            <person name="Tisza M.J."/>
            <person name="Buck C.B."/>
        </authorList>
    </citation>
    <scope>NUCLEOTIDE SEQUENCE</scope>
    <source>
        <strain evidence="1">CtXOZ1</strain>
    </source>
</reference>